<sequence length="214" mass="24470">MKNTIGLIFLFAVFNVSLSLRELDFIGSLYPEGIPKQLLNLLVTRRSNQVKAKSALESIPRDAKTFYIETEQSLQLLLKSMNDTKISDATQYYSDVLELLYHAEKDLKFVNVDFMTVDSRSSLPKGELQAMIDAYADDIAMVLVYEAAFGRLDKVDMEIVDRLKSLSNNLKDLTIYHDSGLAIEELSIARKAMDQCLLQLRFLLHQFTETFLFH</sequence>
<protein>
    <submittedName>
        <fullName evidence="2">Uncharacterized protein</fullName>
    </submittedName>
</protein>
<keyword evidence="3" id="KW-1185">Reference proteome</keyword>
<dbReference type="EnsemblMetazoa" id="tetur43g00580.1">
    <property type="protein sequence ID" value="tetur43g00580.1"/>
    <property type="gene ID" value="tetur43g00580"/>
</dbReference>
<reference evidence="2" key="2">
    <citation type="submission" date="2015-06" db="UniProtKB">
        <authorList>
            <consortium name="EnsemblMetazoa"/>
        </authorList>
    </citation>
    <scope>IDENTIFICATION</scope>
</reference>
<evidence type="ECO:0000256" key="1">
    <source>
        <dbReference type="SAM" id="SignalP"/>
    </source>
</evidence>
<accession>T1L591</accession>
<name>T1L591_TETUR</name>
<dbReference type="KEGG" id="tut:107370394"/>
<dbReference type="HOGENOM" id="CLU_117352_1_0_1"/>
<feature type="chain" id="PRO_5004592138" evidence="1">
    <location>
        <begin position="20"/>
        <end position="214"/>
    </location>
</feature>
<dbReference type="Proteomes" id="UP000015104">
    <property type="component" value="Unassembled WGS sequence"/>
</dbReference>
<evidence type="ECO:0000313" key="2">
    <source>
        <dbReference type="EnsemblMetazoa" id="tetur43g00580.1"/>
    </source>
</evidence>
<dbReference type="EMBL" id="CAEY01001223">
    <property type="status" value="NOT_ANNOTATED_CDS"/>
    <property type="molecule type" value="Genomic_DNA"/>
</dbReference>
<feature type="signal peptide" evidence="1">
    <location>
        <begin position="1"/>
        <end position="19"/>
    </location>
</feature>
<evidence type="ECO:0000313" key="3">
    <source>
        <dbReference type="Proteomes" id="UP000015104"/>
    </source>
</evidence>
<organism evidence="2 3">
    <name type="scientific">Tetranychus urticae</name>
    <name type="common">Two-spotted spider mite</name>
    <dbReference type="NCBI Taxonomy" id="32264"/>
    <lineage>
        <taxon>Eukaryota</taxon>
        <taxon>Metazoa</taxon>
        <taxon>Ecdysozoa</taxon>
        <taxon>Arthropoda</taxon>
        <taxon>Chelicerata</taxon>
        <taxon>Arachnida</taxon>
        <taxon>Acari</taxon>
        <taxon>Acariformes</taxon>
        <taxon>Trombidiformes</taxon>
        <taxon>Prostigmata</taxon>
        <taxon>Eleutherengona</taxon>
        <taxon>Raphignathae</taxon>
        <taxon>Tetranychoidea</taxon>
        <taxon>Tetranychidae</taxon>
        <taxon>Tetranychus</taxon>
    </lineage>
</organism>
<gene>
    <name evidence="2" type="primary">107370394</name>
</gene>
<dbReference type="AlphaFoldDB" id="T1L591"/>
<proteinExistence type="predicted"/>
<keyword evidence="1" id="KW-0732">Signal</keyword>
<reference evidence="3" key="1">
    <citation type="submission" date="2011-08" db="EMBL/GenBank/DDBJ databases">
        <authorList>
            <person name="Rombauts S."/>
        </authorList>
    </citation>
    <scope>NUCLEOTIDE SEQUENCE</scope>
    <source>
        <strain evidence="3">London</strain>
    </source>
</reference>